<reference evidence="5 6" key="1">
    <citation type="submission" date="2016-11" db="EMBL/GenBank/DDBJ databases">
        <authorList>
            <person name="Varghese N."/>
            <person name="Submissions S."/>
        </authorList>
    </citation>
    <scope>NUCLEOTIDE SEQUENCE [LARGE SCALE GENOMIC DNA]</scope>
    <source>
        <strain evidence="5 6">DSM 20664</strain>
    </source>
</reference>
<dbReference type="RefSeq" id="WP_014807390.1">
    <property type="nucleotide sequence ID" value="NZ_DAONBL010000063.1"/>
</dbReference>
<organism evidence="5 6">
    <name type="scientific">Acetomicrobium flavidum</name>
    <dbReference type="NCBI Taxonomy" id="49896"/>
    <lineage>
        <taxon>Bacteria</taxon>
        <taxon>Thermotogati</taxon>
        <taxon>Synergistota</taxon>
        <taxon>Synergistia</taxon>
        <taxon>Synergistales</taxon>
        <taxon>Acetomicrobiaceae</taxon>
        <taxon>Acetomicrobium</taxon>
    </lineage>
</organism>
<dbReference type="InterPro" id="IPR027417">
    <property type="entry name" value="P-loop_NTPase"/>
</dbReference>
<dbReference type="InterPro" id="IPR003439">
    <property type="entry name" value="ABC_transporter-like_ATP-bd"/>
</dbReference>
<dbReference type="SUPFAM" id="SSF52540">
    <property type="entry name" value="P-loop containing nucleoside triphosphate hydrolases"/>
    <property type="match status" value="1"/>
</dbReference>
<dbReference type="Proteomes" id="UP000185093">
    <property type="component" value="Unassembled WGS sequence"/>
</dbReference>
<dbReference type="InterPro" id="IPR051120">
    <property type="entry name" value="ABC_AA/LPS_Transport"/>
</dbReference>
<dbReference type="CDD" id="cd03219">
    <property type="entry name" value="ABC_Mj1267_LivG_branched"/>
    <property type="match status" value="1"/>
</dbReference>
<dbReference type="PANTHER" id="PTHR45772:SF7">
    <property type="entry name" value="AMINO ACID ABC TRANSPORTER ATP-BINDING PROTEIN"/>
    <property type="match status" value="1"/>
</dbReference>
<comment type="caution">
    <text evidence="5">The sequence shown here is derived from an EMBL/GenBank/DDBJ whole genome shotgun (WGS) entry which is preliminary data.</text>
</comment>
<keyword evidence="1" id="KW-0813">Transport</keyword>
<accession>A0ABY1JEK7</accession>
<evidence type="ECO:0000256" key="1">
    <source>
        <dbReference type="ARBA" id="ARBA00022448"/>
    </source>
</evidence>
<dbReference type="PROSITE" id="PS50893">
    <property type="entry name" value="ABC_TRANSPORTER_2"/>
    <property type="match status" value="1"/>
</dbReference>
<evidence type="ECO:0000313" key="6">
    <source>
        <dbReference type="Proteomes" id="UP000185093"/>
    </source>
</evidence>
<dbReference type="GO" id="GO:0005524">
    <property type="term" value="F:ATP binding"/>
    <property type="evidence" value="ECO:0007669"/>
    <property type="project" value="UniProtKB-KW"/>
</dbReference>
<sequence>MMALLEVRDLTMKFGSLVANNDVSFDVEEGTIVGLIGPNGAGKTTLFNCISGVYKPTSGKIFYDGVDITKWPPHKVARLGAVRTFQIVRPLNDMSVIDNILVGAFLRNASIDAALDVAEACLKMCHLEDHRNKRAGSLTIGLKKRLELARALATQPRLLMLDEVMAGLTGTELKEAVDLLRNIKTKGVTLLVVEHIMEALMPLADKVVVLDGGVKIAEGPPSEVVQNERVIAAYLGEKFSNRLREMKA</sequence>
<dbReference type="PANTHER" id="PTHR45772">
    <property type="entry name" value="CONSERVED COMPONENT OF ABC TRANSPORTER FOR NATURAL AMINO ACIDS-RELATED"/>
    <property type="match status" value="1"/>
</dbReference>
<feature type="domain" description="ABC transporter" evidence="4">
    <location>
        <begin position="5"/>
        <end position="237"/>
    </location>
</feature>
<dbReference type="InterPro" id="IPR003593">
    <property type="entry name" value="AAA+_ATPase"/>
</dbReference>
<gene>
    <name evidence="5" type="ORF">SAMN05444368_1601</name>
</gene>
<dbReference type="Gene3D" id="3.40.50.300">
    <property type="entry name" value="P-loop containing nucleotide triphosphate hydrolases"/>
    <property type="match status" value="1"/>
</dbReference>
<dbReference type="SMART" id="SM00382">
    <property type="entry name" value="AAA"/>
    <property type="match status" value="1"/>
</dbReference>
<proteinExistence type="predicted"/>
<evidence type="ECO:0000256" key="3">
    <source>
        <dbReference type="ARBA" id="ARBA00022840"/>
    </source>
</evidence>
<keyword evidence="6" id="KW-1185">Reference proteome</keyword>
<evidence type="ECO:0000313" key="5">
    <source>
        <dbReference type="EMBL" id="SIN73526.1"/>
    </source>
</evidence>
<name>A0ABY1JEK7_9BACT</name>
<protein>
    <submittedName>
        <fullName evidence="5">Amino acid/amide ABC transporter ATP-binding protein 1, HAAT family</fullName>
    </submittedName>
</protein>
<evidence type="ECO:0000259" key="4">
    <source>
        <dbReference type="PROSITE" id="PS50893"/>
    </source>
</evidence>
<dbReference type="Pfam" id="PF00005">
    <property type="entry name" value="ABC_tran"/>
    <property type="match status" value="1"/>
</dbReference>
<dbReference type="Pfam" id="PF12399">
    <property type="entry name" value="BCA_ABC_TP_C"/>
    <property type="match status" value="1"/>
</dbReference>
<evidence type="ECO:0000256" key="2">
    <source>
        <dbReference type="ARBA" id="ARBA00022741"/>
    </source>
</evidence>
<dbReference type="InterPro" id="IPR032823">
    <property type="entry name" value="BCA_ABC_TP_C"/>
</dbReference>
<dbReference type="EMBL" id="FSQZ01000001">
    <property type="protein sequence ID" value="SIN73526.1"/>
    <property type="molecule type" value="Genomic_DNA"/>
</dbReference>
<keyword evidence="2" id="KW-0547">Nucleotide-binding</keyword>
<keyword evidence="3 5" id="KW-0067">ATP-binding</keyword>